<dbReference type="Proteomes" id="UP000036681">
    <property type="component" value="Unplaced"/>
</dbReference>
<dbReference type="AlphaFoldDB" id="A0A0M3IDR0"/>
<sequence length="179" mass="20344">MNFNWLLESFRSLNVSLMVQMCEHVNEVLNDPWAVFAEPLERNPSDSSLTDNNVAPTLEQLWSSRRRISDGKWRWLCDVCDVLDAGYDCELGESLDSFVVKFKFVASEYSICLRRSSDFPESAPEVNSSLGAAFELNWNEDSTLLSTCSEYGELCSLYKWITHLNLLPGGCILMKPIVL</sequence>
<evidence type="ECO:0000313" key="1">
    <source>
        <dbReference type="Proteomes" id="UP000036681"/>
    </source>
</evidence>
<evidence type="ECO:0000313" key="2">
    <source>
        <dbReference type="WBParaSite" id="ALUE_0001617801-mRNA-1"/>
    </source>
</evidence>
<accession>A0A0M3IDR0</accession>
<dbReference type="WBParaSite" id="ALUE_0001617801-mRNA-1">
    <property type="protein sequence ID" value="ALUE_0001617801-mRNA-1"/>
    <property type="gene ID" value="ALUE_0001617801"/>
</dbReference>
<reference evidence="2" key="1">
    <citation type="submission" date="2017-02" db="UniProtKB">
        <authorList>
            <consortium name="WormBaseParasite"/>
        </authorList>
    </citation>
    <scope>IDENTIFICATION</scope>
</reference>
<keyword evidence="1" id="KW-1185">Reference proteome</keyword>
<name>A0A0M3IDR0_ASCLU</name>
<proteinExistence type="predicted"/>
<protein>
    <submittedName>
        <fullName evidence="2">F-box/LRR-repeat protein</fullName>
    </submittedName>
</protein>
<organism evidence="1 2">
    <name type="scientific">Ascaris lumbricoides</name>
    <name type="common">Giant roundworm</name>
    <dbReference type="NCBI Taxonomy" id="6252"/>
    <lineage>
        <taxon>Eukaryota</taxon>
        <taxon>Metazoa</taxon>
        <taxon>Ecdysozoa</taxon>
        <taxon>Nematoda</taxon>
        <taxon>Chromadorea</taxon>
        <taxon>Rhabditida</taxon>
        <taxon>Spirurina</taxon>
        <taxon>Ascaridomorpha</taxon>
        <taxon>Ascaridoidea</taxon>
        <taxon>Ascarididae</taxon>
        <taxon>Ascaris</taxon>
    </lineage>
</organism>